<sequence>MSVSVPGVLETVLGADALSELAGRPVRAVRLRVKPEVSLLMGLAERESGRTAGWAHVLWPVSASKAAKVRHRAERYGAQVLTRTLPDGLIFQAGPELADPKLAKYLGRARERGLLEDIDPDAVLRYNPARRLVLRTAEGVLRVRTGGGRRLAQIHRAAGCIVPVPRLSDLGRSWDPEHYSLQELCGSTDLEQSPSQEDTHRAGTLLARLHASTSSLPTDVRSGLRNTPVSVDKLVRVHARILEPLAPALARRTRALVPVLPARLDGAPVLLHGDASPDQFLTDPDSRALWLTDFDRARLGPAAIDLGSYLAVCPPDAGAALLEGYRQEAGRVPDKHQLRAATTLAELSRLVEPLRHADPGWADAIGVRLSRLEQAGEPLT</sequence>
<evidence type="ECO:0000313" key="3">
    <source>
        <dbReference type="Proteomes" id="UP000065220"/>
    </source>
</evidence>
<accession>A0A109W364</accession>
<evidence type="ECO:0000313" key="2">
    <source>
        <dbReference type="EMBL" id="AMD88220.1"/>
    </source>
</evidence>
<evidence type="ECO:0000259" key="1">
    <source>
        <dbReference type="Pfam" id="PF01636"/>
    </source>
</evidence>
<dbReference type="KEGG" id="ard:AXF14_12310"/>
<reference evidence="3" key="1">
    <citation type="submission" date="2016-02" db="EMBL/GenBank/DDBJ databases">
        <authorList>
            <person name="Holder M.E."/>
            <person name="Ajami N.J."/>
            <person name="Petrosino J.F."/>
        </authorList>
    </citation>
    <scope>NUCLEOTIDE SEQUENCE [LARGE SCALE GENOMIC DNA]</scope>
    <source>
        <strain evidence="3">CCUG 36733</strain>
    </source>
</reference>
<gene>
    <name evidence="2" type="ORF">AXF14_12310</name>
</gene>
<dbReference type="AlphaFoldDB" id="A0A109W364"/>
<dbReference type="Gene3D" id="3.90.1200.10">
    <property type="match status" value="1"/>
</dbReference>
<dbReference type="RefSeq" id="WP_067943644.1">
    <property type="nucleotide sequence ID" value="NZ_CP014228.1"/>
</dbReference>
<proteinExistence type="predicted"/>
<dbReference type="SUPFAM" id="SSF56112">
    <property type="entry name" value="Protein kinase-like (PK-like)"/>
    <property type="match status" value="1"/>
</dbReference>
<dbReference type="STRING" id="111015.AXF14_12310"/>
<organism evidence="2 3">
    <name type="scientific">Actinomyces radicidentis</name>
    <dbReference type="NCBI Taxonomy" id="111015"/>
    <lineage>
        <taxon>Bacteria</taxon>
        <taxon>Bacillati</taxon>
        <taxon>Actinomycetota</taxon>
        <taxon>Actinomycetes</taxon>
        <taxon>Actinomycetales</taxon>
        <taxon>Actinomycetaceae</taxon>
        <taxon>Actinomyces</taxon>
    </lineage>
</organism>
<keyword evidence="3" id="KW-1185">Reference proteome</keyword>
<name>A0A109W364_ACTRD</name>
<feature type="domain" description="Aminoglycoside phosphotransferase" evidence="1">
    <location>
        <begin position="114"/>
        <end position="339"/>
    </location>
</feature>
<dbReference type="InterPro" id="IPR011009">
    <property type="entry name" value="Kinase-like_dom_sf"/>
</dbReference>
<dbReference type="Proteomes" id="UP000065220">
    <property type="component" value="Chromosome"/>
</dbReference>
<protein>
    <recommendedName>
        <fullName evidence="1">Aminoglycoside phosphotransferase domain-containing protein</fullName>
    </recommendedName>
</protein>
<dbReference type="EMBL" id="CP014228">
    <property type="protein sequence ID" value="AMD88220.1"/>
    <property type="molecule type" value="Genomic_DNA"/>
</dbReference>
<dbReference type="Pfam" id="PF01636">
    <property type="entry name" value="APH"/>
    <property type="match status" value="1"/>
</dbReference>
<dbReference type="InterPro" id="IPR002575">
    <property type="entry name" value="Aminoglycoside_PTrfase"/>
</dbReference>